<name>A0A8R1TZB4_ONCVO</name>
<evidence type="ECO:0000313" key="2">
    <source>
        <dbReference type="Proteomes" id="UP000024404"/>
    </source>
</evidence>
<dbReference type="Proteomes" id="UP000024404">
    <property type="component" value="Unassembled WGS sequence"/>
</dbReference>
<dbReference type="AlphaFoldDB" id="A0A8R1TZB4"/>
<reference evidence="2" key="1">
    <citation type="submission" date="2013-10" db="EMBL/GenBank/DDBJ databases">
        <title>Genome sequencing of Onchocerca volvulus.</title>
        <authorList>
            <person name="Cotton J."/>
            <person name="Tsai J."/>
            <person name="Stanley E."/>
            <person name="Tracey A."/>
            <person name="Holroyd N."/>
            <person name="Lustigman S."/>
            <person name="Berriman M."/>
        </authorList>
    </citation>
    <scope>NUCLEOTIDE SEQUENCE</scope>
</reference>
<evidence type="ECO:0000313" key="1">
    <source>
        <dbReference type="EnsemblMetazoa" id="OVOC7837.1"/>
    </source>
</evidence>
<reference evidence="1" key="2">
    <citation type="submission" date="2022-06" db="UniProtKB">
        <authorList>
            <consortium name="EnsemblMetazoa"/>
        </authorList>
    </citation>
    <scope>IDENTIFICATION</scope>
</reference>
<proteinExistence type="predicted"/>
<keyword evidence="2" id="KW-1185">Reference proteome</keyword>
<accession>A0A8R1TZB4</accession>
<dbReference type="EMBL" id="CMVM020000233">
    <property type="status" value="NOT_ANNOTATED_CDS"/>
    <property type="molecule type" value="Genomic_DNA"/>
</dbReference>
<dbReference type="EnsemblMetazoa" id="OVOC7837.1">
    <property type="protein sequence ID" value="OVOC7837.1"/>
    <property type="gene ID" value="WBGene00244646"/>
</dbReference>
<sequence>MCQTCNCLVLAYPNIVKNKDSKLIDKLINRVFFITADFEDLFCIKWMKKYMCTQSNAIYLFFNHNS</sequence>
<organism evidence="1 2">
    <name type="scientific">Onchocerca volvulus</name>
    <dbReference type="NCBI Taxonomy" id="6282"/>
    <lineage>
        <taxon>Eukaryota</taxon>
        <taxon>Metazoa</taxon>
        <taxon>Ecdysozoa</taxon>
        <taxon>Nematoda</taxon>
        <taxon>Chromadorea</taxon>
        <taxon>Rhabditida</taxon>
        <taxon>Spirurina</taxon>
        <taxon>Spiruromorpha</taxon>
        <taxon>Filarioidea</taxon>
        <taxon>Onchocercidae</taxon>
        <taxon>Onchocerca</taxon>
    </lineage>
</organism>
<protein>
    <submittedName>
        <fullName evidence="1">Uncharacterized protein</fullName>
    </submittedName>
</protein>